<dbReference type="EMBL" id="FNWT01000002">
    <property type="protein sequence ID" value="SEH41676.1"/>
    <property type="molecule type" value="Genomic_DNA"/>
</dbReference>
<keyword evidence="10" id="KW-1185">Reference proteome</keyword>
<evidence type="ECO:0000313" key="9">
    <source>
        <dbReference type="EMBL" id="SEH41676.1"/>
    </source>
</evidence>
<keyword evidence="5 7" id="KW-1133">Transmembrane helix</keyword>
<dbReference type="InterPro" id="IPR018076">
    <property type="entry name" value="T2SS_GspF_dom"/>
</dbReference>
<dbReference type="PANTHER" id="PTHR30012">
    <property type="entry name" value="GENERAL SECRETION PATHWAY PROTEIN"/>
    <property type="match status" value="1"/>
</dbReference>
<accession>A0A1H6HZU3</accession>
<evidence type="ECO:0000259" key="8">
    <source>
        <dbReference type="Pfam" id="PF00482"/>
    </source>
</evidence>
<feature type="transmembrane region" description="Helical" evidence="7">
    <location>
        <begin position="168"/>
        <end position="191"/>
    </location>
</feature>
<feature type="transmembrane region" description="Helical" evidence="7">
    <location>
        <begin position="378"/>
        <end position="400"/>
    </location>
</feature>
<reference evidence="9 10" key="1">
    <citation type="submission" date="2016-10" db="EMBL/GenBank/DDBJ databases">
        <authorList>
            <person name="Varghese N."/>
            <person name="Submissions S."/>
        </authorList>
    </citation>
    <scope>NUCLEOTIDE SEQUENCE [LARGE SCALE GENOMIC DNA]</scope>
    <source>
        <strain evidence="9 10">WCP15</strain>
    </source>
</reference>
<sequence>MKTFKYTARRLASEGVQEGVAEANTQDEAISQLKDQGLIVSDIEEIQPSHDINLRLGPRRAKEKSLAIMCNQFAIVLRAGLPIVRTIALVAEQTEDGALKAILLDVADEVAAGHGLADAFEKHAGGLPVTFIETVRAGENSGNLDVVFSRLSTYYDKRSKSRSKVKSAMIYPSFVMGVAVIVVVVIMVMAVPTFKKTFESMGVELPLPTLVMIAVSDFMTRYFAVILGVIVGIVVAIKMLKRYSEDFMLWWSRLGTRLPVLGKINVMSSAAQYAGTMSVMMAAGLPVVQAVEATARTISNRYMAHALASIEPAVESGKPVAASLAKTEAFPDLAVEMTGVGEETGTLERTLDVISDYYDNEVATQTARAVALLEPATIVFLALIVVMILLAVYLPMFSIYGSYSS</sequence>
<evidence type="ECO:0000256" key="5">
    <source>
        <dbReference type="ARBA" id="ARBA00022989"/>
    </source>
</evidence>
<dbReference type="PANTHER" id="PTHR30012:SF0">
    <property type="entry name" value="TYPE II SECRETION SYSTEM PROTEIN F-RELATED"/>
    <property type="match status" value="1"/>
</dbReference>
<keyword evidence="4 7" id="KW-0812">Transmembrane</keyword>
<comment type="similarity">
    <text evidence="2">Belongs to the GSP F family.</text>
</comment>
<dbReference type="InterPro" id="IPR042094">
    <property type="entry name" value="T2SS_GspF_sf"/>
</dbReference>
<comment type="caution">
    <text evidence="9">The sequence shown here is derived from an EMBL/GenBank/DDBJ whole genome shotgun (WGS) entry which is preliminary data.</text>
</comment>
<evidence type="ECO:0000256" key="4">
    <source>
        <dbReference type="ARBA" id="ARBA00022692"/>
    </source>
</evidence>
<feature type="transmembrane region" description="Helical" evidence="7">
    <location>
        <begin position="222"/>
        <end position="240"/>
    </location>
</feature>
<evidence type="ECO:0000313" key="10">
    <source>
        <dbReference type="Proteomes" id="UP000199135"/>
    </source>
</evidence>
<dbReference type="RefSeq" id="WP_078686927.1">
    <property type="nucleotide sequence ID" value="NZ_FNWT01000002.1"/>
</dbReference>
<organism evidence="9 10">
    <name type="scientific">Parafannyhessea umbonata</name>
    <dbReference type="NCBI Taxonomy" id="604330"/>
    <lineage>
        <taxon>Bacteria</taxon>
        <taxon>Bacillati</taxon>
        <taxon>Actinomycetota</taxon>
        <taxon>Coriobacteriia</taxon>
        <taxon>Coriobacteriales</taxon>
        <taxon>Atopobiaceae</taxon>
        <taxon>Parafannyhessea</taxon>
    </lineage>
</organism>
<evidence type="ECO:0000256" key="7">
    <source>
        <dbReference type="SAM" id="Phobius"/>
    </source>
</evidence>
<protein>
    <submittedName>
        <fullName evidence="9">Type II secretion system protein F (GspF)</fullName>
    </submittedName>
</protein>
<name>A0A1H6HZU3_9ACTN</name>
<dbReference type="InterPro" id="IPR003004">
    <property type="entry name" value="GspF/PilC"/>
</dbReference>
<evidence type="ECO:0000256" key="1">
    <source>
        <dbReference type="ARBA" id="ARBA00004651"/>
    </source>
</evidence>
<proteinExistence type="inferred from homology"/>
<feature type="domain" description="Type II secretion system protein GspF" evidence="8">
    <location>
        <begin position="70"/>
        <end position="192"/>
    </location>
</feature>
<keyword evidence="3" id="KW-1003">Cell membrane</keyword>
<keyword evidence="6 7" id="KW-0472">Membrane</keyword>
<gene>
    <name evidence="9" type="ORF">SAMN05216447_10235</name>
</gene>
<dbReference type="Gene3D" id="1.20.81.30">
    <property type="entry name" value="Type II secretion system (T2SS), domain F"/>
    <property type="match status" value="2"/>
</dbReference>
<dbReference type="Proteomes" id="UP000199135">
    <property type="component" value="Unassembled WGS sequence"/>
</dbReference>
<dbReference type="PRINTS" id="PR00812">
    <property type="entry name" value="BCTERIALGSPF"/>
</dbReference>
<feature type="domain" description="Type II secretion system protein GspF" evidence="8">
    <location>
        <begin position="276"/>
        <end position="395"/>
    </location>
</feature>
<comment type="subcellular location">
    <subcellularLocation>
        <location evidence="1">Cell membrane</location>
        <topology evidence="1">Multi-pass membrane protein</topology>
    </subcellularLocation>
</comment>
<evidence type="ECO:0000256" key="2">
    <source>
        <dbReference type="ARBA" id="ARBA00005745"/>
    </source>
</evidence>
<evidence type="ECO:0000256" key="3">
    <source>
        <dbReference type="ARBA" id="ARBA00022475"/>
    </source>
</evidence>
<dbReference type="Pfam" id="PF00482">
    <property type="entry name" value="T2SSF"/>
    <property type="match status" value="2"/>
</dbReference>
<evidence type="ECO:0000256" key="6">
    <source>
        <dbReference type="ARBA" id="ARBA00023136"/>
    </source>
</evidence>